<protein>
    <submittedName>
        <fullName evidence="2">Uncharacterized protein</fullName>
    </submittedName>
</protein>
<feature type="coiled-coil region" evidence="1">
    <location>
        <begin position="8"/>
        <end position="35"/>
    </location>
</feature>
<evidence type="ECO:0000256" key="1">
    <source>
        <dbReference type="SAM" id="Coils"/>
    </source>
</evidence>
<accession>A0A286FCR5</accession>
<reference evidence="3" key="1">
    <citation type="submission" date="2017-09" db="EMBL/GenBank/DDBJ databases">
        <authorList>
            <person name="Varghese N."/>
            <person name="Submissions S."/>
        </authorList>
    </citation>
    <scope>NUCLEOTIDE SEQUENCE [LARGE SCALE GENOMIC DNA]</scope>
    <source>
        <strain evidence="3">DSM 29961</strain>
    </source>
</reference>
<dbReference type="Proteomes" id="UP000219452">
    <property type="component" value="Unassembled WGS sequence"/>
</dbReference>
<name>A0A286FCR5_9BACT</name>
<keyword evidence="1" id="KW-0175">Coiled coil</keyword>
<dbReference type="RefSeq" id="WP_097125254.1">
    <property type="nucleotide sequence ID" value="NZ_OCNH01000001.1"/>
</dbReference>
<keyword evidence="3" id="KW-1185">Reference proteome</keyword>
<organism evidence="2 3">
    <name type="scientific">Spirosoma fluviale</name>
    <dbReference type="NCBI Taxonomy" id="1597977"/>
    <lineage>
        <taxon>Bacteria</taxon>
        <taxon>Pseudomonadati</taxon>
        <taxon>Bacteroidota</taxon>
        <taxon>Cytophagia</taxon>
        <taxon>Cytophagales</taxon>
        <taxon>Cytophagaceae</taxon>
        <taxon>Spirosoma</taxon>
    </lineage>
</organism>
<proteinExistence type="predicted"/>
<evidence type="ECO:0000313" key="3">
    <source>
        <dbReference type="Proteomes" id="UP000219452"/>
    </source>
</evidence>
<sequence>MTPTELAIEQLQGQLRLIEANFARLEHSHQQLQDAVEQYHLRQHFARIGEHTLFEAIANAIVSEYGITQNQLIGRGDKRRAGRRPLEQIKREHLIDDARIWFVALVRQLTPLITYAQMNTSYTWVQTRHFREAGNFIEEIYDNQNHACAAQWRHLLKTVIQQAARMNVNFDIVSEELDLAA</sequence>
<gene>
    <name evidence="2" type="ORF">SAMN06269250_1637</name>
</gene>
<dbReference type="AlphaFoldDB" id="A0A286FCR5"/>
<evidence type="ECO:0000313" key="2">
    <source>
        <dbReference type="EMBL" id="SOD80990.1"/>
    </source>
</evidence>
<dbReference type="EMBL" id="OCNH01000001">
    <property type="protein sequence ID" value="SOD80990.1"/>
    <property type="molecule type" value="Genomic_DNA"/>
</dbReference>